<accession>A0AAV0XZY6</accession>
<proteinExistence type="predicted"/>
<comment type="caution">
    <text evidence="1">The sequence shown here is derived from an EMBL/GenBank/DDBJ whole genome shotgun (WGS) entry which is preliminary data.</text>
</comment>
<reference evidence="1 2" key="1">
    <citation type="submission" date="2023-01" db="EMBL/GenBank/DDBJ databases">
        <authorList>
            <person name="Whitehead M."/>
        </authorList>
    </citation>
    <scope>NUCLEOTIDE SEQUENCE [LARGE SCALE GENOMIC DNA]</scope>
</reference>
<keyword evidence="2" id="KW-1185">Reference proteome</keyword>
<name>A0AAV0XZY6_9HEMI</name>
<evidence type="ECO:0000313" key="1">
    <source>
        <dbReference type="EMBL" id="CAI6372761.1"/>
    </source>
</evidence>
<dbReference type="AlphaFoldDB" id="A0AAV0XZY6"/>
<gene>
    <name evidence="1" type="ORF">MEUPH1_LOCUS26588</name>
</gene>
<dbReference type="Proteomes" id="UP001160148">
    <property type="component" value="Unassembled WGS sequence"/>
</dbReference>
<sequence length="131" mass="14720">MANDNRGRKPNNLNQNIDDEIFNLKDQIIFDGFGSIIVLVYEWTNIVQEHFFMHTRLPCCLVFKKSYVNVNYGTYISVRGRCSDCGSVFQGSIKQIPDNIGVRTGGSGCAWAPPDNVIGALKFKTYSIYIG</sequence>
<dbReference type="EMBL" id="CARXXK010001074">
    <property type="protein sequence ID" value="CAI6372761.1"/>
    <property type="molecule type" value="Genomic_DNA"/>
</dbReference>
<organism evidence="1 2">
    <name type="scientific">Macrosiphum euphorbiae</name>
    <name type="common">potato aphid</name>
    <dbReference type="NCBI Taxonomy" id="13131"/>
    <lineage>
        <taxon>Eukaryota</taxon>
        <taxon>Metazoa</taxon>
        <taxon>Ecdysozoa</taxon>
        <taxon>Arthropoda</taxon>
        <taxon>Hexapoda</taxon>
        <taxon>Insecta</taxon>
        <taxon>Pterygota</taxon>
        <taxon>Neoptera</taxon>
        <taxon>Paraneoptera</taxon>
        <taxon>Hemiptera</taxon>
        <taxon>Sternorrhyncha</taxon>
        <taxon>Aphidomorpha</taxon>
        <taxon>Aphidoidea</taxon>
        <taxon>Aphididae</taxon>
        <taxon>Macrosiphini</taxon>
        <taxon>Macrosiphum</taxon>
    </lineage>
</organism>
<protein>
    <submittedName>
        <fullName evidence="1">Uncharacterized protein</fullName>
    </submittedName>
</protein>
<evidence type="ECO:0000313" key="2">
    <source>
        <dbReference type="Proteomes" id="UP001160148"/>
    </source>
</evidence>